<dbReference type="GO" id="GO:0031992">
    <property type="term" value="F:energy transducer activity"/>
    <property type="evidence" value="ECO:0007669"/>
    <property type="project" value="TreeGrafter"/>
</dbReference>
<dbReference type="PANTHER" id="PTHR33446">
    <property type="entry name" value="PROTEIN TONB-RELATED"/>
    <property type="match status" value="1"/>
</dbReference>
<dbReference type="Pfam" id="PF03544">
    <property type="entry name" value="TonB_C"/>
    <property type="match status" value="1"/>
</dbReference>
<evidence type="ECO:0000313" key="4">
    <source>
        <dbReference type="EMBL" id="MTG97040.1"/>
    </source>
</evidence>
<dbReference type="Gene3D" id="3.30.1150.10">
    <property type="match status" value="1"/>
</dbReference>
<feature type="transmembrane region" description="Helical" evidence="2">
    <location>
        <begin position="38"/>
        <end position="57"/>
    </location>
</feature>
<dbReference type="SUPFAM" id="SSF74653">
    <property type="entry name" value="TolA/TonB C-terminal domain"/>
    <property type="match status" value="1"/>
</dbReference>
<feature type="domain" description="TonB C-terminal" evidence="3">
    <location>
        <begin position="215"/>
        <end position="273"/>
    </location>
</feature>
<dbReference type="InterPro" id="IPR037682">
    <property type="entry name" value="TonB_C"/>
</dbReference>
<keyword evidence="5" id="KW-1185">Reference proteome</keyword>
<evidence type="ECO:0000256" key="2">
    <source>
        <dbReference type="SAM" id="Phobius"/>
    </source>
</evidence>
<dbReference type="OrthoDB" id="1095452at2"/>
<sequence length="278" mass="30731">MSKLNIFKKDWLDIVFEGRNKSYGAYQLRATNPTVTTFSLIGGIAFFTLAVFSPKIFGELGKERNKGIDKEVVIQTIEMPDVELPPPPPPPPPVEDVPPPPPPAVKSVNDTKKFTDPVVDTKENANEEPPKQKDFKDDVDPGAKDAEGDKKHGEIKTGEKTGDANKEDKVETDENTVFVAVQVQASYPGGMPAFQKQFVSRFRTPDIDSSTKRIQVIVQFIVEKDGSLTDIKVLRDPGYGAGKEAVRVLNGMPKWKPAQQNGRTVRSQFTLPITIQVQ</sequence>
<organism evidence="4 5">
    <name type="scientific">Myroides albus</name>
    <dbReference type="NCBI Taxonomy" id="2562892"/>
    <lineage>
        <taxon>Bacteria</taxon>
        <taxon>Pseudomonadati</taxon>
        <taxon>Bacteroidota</taxon>
        <taxon>Flavobacteriia</taxon>
        <taxon>Flavobacteriales</taxon>
        <taxon>Flavobacteriaceae</taxon>
        <taxon>Myroides</taxon>
    </lineage>
</organism>
<accession>A0A6I3LIM2</accession>
<keyword evidence="2" id="KW-1133">Transmembrane helix</keyword>
<dbReference type="InterPro" id="IPR051045">
    <property type="entry name" value="TonB-dependent_transducer"/>
</dbReference>
<dbReference type="GO" id="GO:0055085">
    <property type="term" value="P:transmembrane transport"/>
    <property type="evidence" value="ECO:0007669"/>
    <property type="project" value="InterPro"/>
</dbReference>
<comment type="caution">
    <text evidence="4">The sequence shown here is derived from an EMBL/GenBank/DDBJ whole genome shotgun (WGS) entry which is preliminary data.</text>
</comment>
<dbReference type="PANTHER" id="PTHR33446:SF2">
    <property type="entry name" value="PROTEIN TONB"/>
    <property type="match status" value="1"/>
</dbReference>
<dbReference type="Proteomes" id="UP000438760">
    <property type="component" value="Unassembled WGS sequence"/>
</dbReference>
<evidence type="ECO:0000256" key="1">
    <source>
        <dbReference type="SAM" id="MobiDB-lite"/>
    </source>
</evidence>
<keyword evidence="2" id="KW-0812">Transmembrane</keyword>
<dbReference type="RefSeq" id="WP_155091093.1">
    <property type="nucleotide sequence ID" value="NZ_CP102754.1"/>
</dbReference>
<dbReference type="GO" id="GO:0098797">
    <property type="term" value="C:plasma membrane protein complex"/>
    <property type="evidence" value="ECO:0007669"/>
    <property type="project" value="TreeGrafter"/>
</dbReference>
<feature type="compositionally biased region" description="Pro residues" evidence="1">
    <location>
        <begin position="83"/>
        <end position="104"/>
    </location>
</feature>
<feature type="compositionally biased region" description="Basic and acidic residues" evidence="1">
    <location>
        <begin position="109"/>
        <end position="169"/>
    </location>
</feature>
<evidence type="ECO:0000259" key="3">
    <source>
        <dbReference type="Pfam" id="PF03544"/>
    </source>
</evidence>
<keyword evidence="2" id="KW-0472">Membrane</keyword>
<name>A0A6I3LIM2_9FLAO</name>
<proteinExistence type="predicted"/>
<reference evidence="4 5" key="1">
    <citation type="submission" date="2019-11" db="EMBL/GenBank/DDBJ databases">
        <title>Genome of Strain BIT-d1.</title>
        <authorList>
            <person name="Yang Y."/>
        </authorList>
    </citation>
    <scope>NUCLEOTIDE SEQUENCE [LARGE SCALE GENOMIC DNA]</scope>
    <source>
        <strain evidence="4 5">BIT-d1</strain>
    </source>
</reference>
<feature type="region of interest" description="Disordered" evidence="1">
    <location>
        <begin position="80"/>
        <end position="170"/>
    </location>
</feature>
<gene>
    <name evidence="4" type="ORF">GJV76_02635</name>
</gene>
<evidence type="ECO:0000313" key="5">
    <source>
        <dbReference type="Proteomes" id="UP000438760"/>
    </source>
</evidence>
<protein>
    <submittedName>
        <fullName evidence="4">Energy transducer TonB</fullName>
    </submittedName>
</protein>
<dbReference type="EMBL" id="WMJX01000003">
    <property type="protein sequence ID" value="MTG97040.1"/>
    <property type="molecule type" value="Genomic_DNA"/>
</dbReference>
<dbReference type="AlphaFoldDB" id="A0A6I3LIM2"/>